<dbReference type="PANTHER" id="PTHR10151">
    <property type="entry name" value="ECTONUCLEOTIDE PYROPHOSPHATASE/PHOSPHODIESTERASE"/>
    <property type="match status" value="1"/>
</dbReference>
<dbReference type="SUPFAM" id="SSF53649">
    <property type="entry name" value="Alkaline phosphatase-like"/>
    <property type="match status" value="1"/>
</dbReference>
<reference evidence="1 2" key="1">
    <citation type="submission" date="2020-10" db="EMBL/GenBank/DDBJ databases">
        <authorList>
            <person name="Castelo-Branco R."/>
            <person name="Eusebio N."/>
            <person name="Adriana R."/>
            <person name="Vieira A."/>
            <person name="Brugerolle De Fraissinette N."/>
            <person name="Rezende De Castro R."/>
            <person name="Schneider M.P."/>
            <person name="Vasconcelos V."/>
            <person name="Leao P.N."/>
        </authorList>
    </citation>
    <scope>NUCLEOTIDE SEQUENCE [LARGE SCALE GENOMIC DNA]</scope>
    <source>
        <strain evidence="1 2">LEGE 06123</strain>
    </source>
</reference>
<dbReference type="InterPro" id="IPR017850">
    <property type="entry name" value="Alkaline_phosphatase_core_sf"/>
</dbReference>
<sequence>MHKTVVLNVVGLTPSLLGEHTPFLSKWAALGQIASIKPVLPAVTCSVQASYLTGKYPQDHGIVANGWYFRDECEVKFWRQSNKLVQAKKIWEAVRTLNPTFTCANLFWWYNMYSSVDISVTPRPMYPADGRKIPDIYTQPADLRFKLQERLGTFPLFEFWGPKTTIRSTQWIASSAIAVEEMYSPTLTLIYLPHLDYCLQRLGTDPSAIACDLQEVDAVCQSLIEFYESHSAKVIVLSEYGITSVNRAVSLNRVLREHGYLAIREELGRELLDPGASTAFAVADHQIAHIYISDCNKIAEVQQLIEQVPGVDFVLGEEGQAAYHLNHPRSGALVAVAAPDAWFTYYYWLDDNKAPDFARTVDIHRKPGYDPVELFVDPAIRWQQLKVAKILLQKQLGFRTLMDIIPLDASLVKGSHGRIPTSTDEAPLLMTRDCAFKSTRGDRLPHSTLESTDVYDVILSHLL</sequence>
<name>A0ABR9UNV1_9CHRO</name>
<accession>A0ABR9UNV1</accession>
<dbReference type="Gene3D" id="3.40.720.10">
    <property type="entry name" value="Alkaline Phosphatase, subunit A"/>
    <property type="match status" value="1"/>
</dbReference>
<protein>
    <submittedName>
        <fullName evidence="1">Alkaline phosphatase family protein</fullName>
    </submittedName>
</protein>
<dbReference type="Proteomes" id="UP000651156">
    <property type="component" value="Unassembled WGS sequence"/>
</dbReference>
<evidence type="ECO:0000313" key="1">
    <source>
        <dbReference type="EMBL" id="MBE9189951.1"/>
    </source>
</evidence>
<dbReference type="CDD" id="cd16018">
    <property type="entry name" value="Enpp"/>
    <property type="match status" value="1"/>
</dbReference>
<comment type="caution">
    <text evidence="1">The sequence shown here is derived from an EMBL/GenBank/DDBJ whole genome shotgun (WGS) entry which is preliminary data.</text>
</comment>
<keyword evidence="2" id="KW-1185">Reference proteome</keyword>
<dbReference type="EMBL" id="JADEWN010000010">
    <property type="protein sequence ID" value="MBE9189951.1"/>
    <property type="molecule type" value="Genomic_DNA"/>
</dbReference>
<evidence type="ECO:0000313" key="2">
    <source>
        <dbReference type="Proteomes" id="UP000651156"/>
    </source>
</evidence>
<proteinExistence type="predicted"/>
<dbReference type="PANTHER" id="PTHR10151:SF120">
    <property type="entry name" value="BIS(5'-ADENOSYL)-TRIPHOSPHATASE"/>
    <property type="match status" value="1"/>
</dbReference>
<dbReference type="Pfam" id="PF01663">
    <property type="entry name" value="Phosphodiest"/>
    <property type="match status" value="1"/>
</dbReference>
<dbReference type="InterPro" id="IPR002591">
    <property type="entry name" value="Phosphodiest/P_Trfase"/>
</dbReference>
<organism evidence="1 2">
    <name type="scientific">Gloeocapsopsis crepidinum LEGE 06123</name>
    <dbReference type="NCBI Taxonomy" id="588587"/>
    <lineage>
        <taxon>Bacteria</taxon>
        <taxon>Bacillati</taxon>
        <taxon>Cyanobacteriota</taxon>
        <taxon>Cyanophyceae</taxon>
        <taxon>Oscillatoriophycideae</taxon>
        <taxon>Chroococcales</taxon>
        <taxon>Chroococcaceae</taxon>
        <taxon>Gloeocapsopsis</taxon>
    </lineage>
</organism>
<dbReference type="RefSeq" id="WP_193931171.1">
    <property type="nucleotide sequence ID" value="NZ_CAWPMZ010000008.1"/>
</dbReference>
<gene>
    <name evidence="1" type="ORF">IQ230_06155</name>
</gene>